<accession>A0ABV9Z3V4</accession>
<keyword evidence="2" id="KW-1185">Reference proteome</keyword>
<proteinExistence type="predicted"/>
<dbReference type="EMBL" id="JBHSJF010000006">
    <property type="protein sequence ID" value="MFC5068395.1"/>
    <property type="molecule type" value="Genomic_DNA"/>
</dbReference>
<gene>
    <name evidence="1" type="ORF">ACFPFW_10260</name>
</gene>
<sequence>MTTHFVKRSVPQDGEVSLRIHQDASEVLGEVTAPDGLAGTHTAAEVAAQHHEPIGVHQALASAIQLAGKYGGVVGVIDEDDLWKDEWGDLVHEA</sequence>
<reference evidence="2" key="1">
    <citation type="journal article" date="2019" name="Int. J. Syst. Evol. Microbiol.">
        <title>The Global Catalogue of Microorganisms (GCM) 10K type strain sequencing project: providing services to taxonomists for standard genome sequencing and annotation.</title>
        <authorList>
            <consortium name="The Broad Institute Genomics Platform"/>
            <consortium name="The Broad Institute Genome Sequencing Center for Infectious Disease"/>
            <person name="Wu L."/>
            <person name="Ma J."/>
        </authorList>
    </citation>
    <scope>NUCLEOTIDE SEQUENCE [LARGE SCALE GENOMIC DNA]</scope>
    <source>
        <strain evidence="2">CGMCC 1.16444</strain>
    </source>
</reference>
<evidence type="ECO:0000313" key="1">
    <source>
        <dbReference type="EMBL" id="MFC5068395.1"/>
    </source>
</evidence>
<evidence type="ECO:0000313" key="2">
    <source>
        <dbReference type="Proteomes" id="UP001595796"/>
    </source>
</evidence>
<dbReference type="Proteomes" id="UP001595796">
    <property type="component" value="Unassembled WGS sequence"/>
</dbReference>
<organism evidence="1 2">
    <name type="scientific">Flaviflagellibacter deserti</name>
    <dbReference type="NCBI Taxonomy" id="2267266"/>
    <lineage>
        <taxon>Bacteria</taxon>
        <taxon>Pseudomonadati</taxon>
        <taxon>Pseudomonadota</taxon>
        <taxon>Alphaproteobacteria</taxon>
        <taxon>Hyphomicrobiales</taxon>
        <taxon>Flaviflagellibacter</taxon>
    </lineage>
</organism>
<dbReference type="RefSeq" id="WP_114955702.1">
    <property type="nucleotide sequence ID" value="NZ_JBHSJF010000006.1"/>
</dbReference>
<name>A0ABV9Z3V4_9HYPH</name>
<protein>
    <submittedName>
        <fullName evidence="1">Uncharacterized protein</fullName>
    </submittedName>
</protein>
<comment type="caution">
    <text evidence="1">The sequence shown here is derived from an EMBL/GenBank/DDBJ whole genome shotgun (WGS) entry which is preliminary data.</text>
</comment>